<feature type="compositionally biased region" description="Pro residues" evidence="1">
    <location>
        <begin position="240"/>
        <end position="249"/>
    </location>
</feature>
<evidence type="ECO:0000256" key="1">
    <source>
        <dbReference type="SAM" id="MobiDB-lite"/>
    </source>
</evidence>
<reference evidence="2 3" key="1">
    <citation type="submission" date="2020-08" db="EMBL/GenBank/DDBJ databases">
        <title>Genomic Encyclopedia of Type Strains, Phase IV (KMG-IV): sequencing the most valuable type-strain genomes for metagenomic binning, comparative biology and taxonomic classification.</title>
        <authorList>
            <person name="Goeker M."/>
        </authorList>
    </citation>
    <scope>NUCLEOTIDE SEQUENCE [LARGE SCALE GENOMIC DNA]</scope>
    <source>
        <strain evidence="2 3">YIM 65646</strain>
    </source>
</reference>
<gene>
    <name evidence="2" type="ORF">HNR73_000599</name>
</gene>
<protein>
    <submittedName>
        <fullName evidence="2">Uncharacterized protein</fullName>
    </submittedName>
</protein>
<proteinExistence type="predicted"/>
<feature type="compositionally biased region" description="Gly residues" evidence="1">
    <location>
        <begin position="1"/>
        <end position="14"/>
    </location>
</feature>
<dbReference type="AlphaFoldDB" id="A0A841FI18"/>
<feature type="region of interest" description="Disordered" evidence="1">
    <location>
        <begin position="1"/>
        <end position="249"/>
    </location>
</feature>
<evidence type="ECO:0000313" key="3">
    <source>
        <dbReference type="Proteomes" id="UP000548476"/>
    </source>
</evidence>
<feature type="compositionally biased region" description="Low complexity" evidence="1">
    <location>
        <begin position="77"/>
        <end position="91"/>
    </location>
</feature>
<accession>A0A841FI18</accession>
<sequence>MGGEWGRVGSGAGTGCPRPGPKRRFPRRREPSPPRTRLTRPGHATPPLQPGACSWRGSTARPSTRTSVNTRRPRARPAPATAPPSHGSPAHAPTPPRRAQPHPSVSPRHPRPGSHTPRVTRRESEVRAVACRQAHVAPARARRPHRTKAGEASVRLPISRRSGSHTPWTPQSQDSLRPRGRKWALPTRALSPPSLASPAREEMRAGSTLSAARALGSPTSRPPPRASPGDESPLHHPGARPVPPADPAI</sequence>
<comment type="caution">
    <text evidence="2">The sequence shown here is derived from an EMBL/GenBank/DDBJ whole genome shotgun (WGS) entry which is preliminary data.</text>
</comment>
<organism evidence="2 3">
    <name type="scientific">Phytomonospora endophytica</name>
    <dbReference type="NCBI Taxonomy" id="714109"/>
    <lineage>
        <taxon>Bacteria</taxon>
        <taxon>Bacillati</taxon>
        <taxon>Actinomycetota</taxon>
        <taxon>Actinomycetes</taxon>
        <taxon>Micromonosporales</taxon>
        <taxon>Micromonosporaceae</taxon>
        <taxon>Phytomonospora</taxon>
    </lineage>
</organism>
<evidence type="ECO:0000313" key="2">
    <source>
        <dbReference type="EMBL" id="MBB6032757.1"/>
    </source>
</evidence>
<dbReference type="Proteomes" id="UP000548476">
    <property type="component" value="Unassembled WGS sequence"/>
</dbReference>
<dbReference type="EMBL" id="JACHGT010000001">
    <property type="protein sequence ID" value="MBB6032757.1"/>
    <property type="molecule type" value="Genomic_DNA"/>
</dbReference>
<keyword evidence="3" id="KW-1185">Reference proteome</keyword>
<feature type="compositionally biased region" description="Polar residues" evidence="1">
    <location>
        <begin position="164"/>
        <end position="175"/>
    </location>
</feature>
<feature type="compositionally biased region" description="Polar residues" evidence="1">
    <location>
        <begin position="56"/>
        <end position="69"/>
    </location>
</feature>
<name>A0A841FI18_9ACTN</name>